<dbReference type="GO" id="GO:0005634">
    <property type="term" value="C:nucleus"/>
    <property type="evidence" value="ECO:0007669"/>
    <property type="project" value="UniProtKB-SubCell"/>
</dbReference>
<dbReference type="GO" id="GO:0008270">
    <property type="term" value="F:zinc ion binding"/>
    <property type="evidence" value="ECO:0007669"/>
    <property type="project" value="UniProtKB-KW"/>
</dbReference>
<dbReference type="GO" id="GO:0017108">
    <property type="term" value="F:5'-flap endonuclease activity"/>
    <property type="evidence" value="ECO:0007669"/>
    <property type="project" value="TreeGrafter"/>
</dbReference>
<evidence type="ECO:0000256" key="5">
    <source>
        <dbReference type="ARBA" id="ARBA00022723"/>
    </source>
</evidence>
<feature type="region of interest" description="Disordered" evidence="18">
    <location>
        <begin position="175"/>
        <end position="209"/>
    </location>
</feature>
<evidence type="ECO:0000256" key="15">
    <source>
        <dbReference type="ARBA" id="ARBA00023211"/>
    </source>
</evidence>
<evidence type="ECO:0000256" key="2">
    <source>
        <dbReference type="ARBA" id="ARBA00004123"/>
    </source>
</evidence>
<comment type="similarity">
    <text evidence="3 17">Belongs to the FAN1 family.</text>
</comment>
<keyword evidence="5 17" id="KW-0479">Metal-binding</keyword>
<keyword evidence="11" id="KW-0269">Exonuclease</keyword>
<feature type="compositionally biased region" description="Polar residues" evidence="18">
    <location>
        <begin position="291"/>
        <end position="310"/>
    </location>
</feature>
<dbReference type="EMBL" id="SCEB01215335">
    <property type="protein sequence ID" value="RXM30069.1"/>
    <property type="molecule type" value="Genomic_DNA"/>
</dbReference>
<dbReference type="PANTHER" id="PTHR15749">
    <property type="entry name" value="FANCONI-ASSOCIATED NUCLEASE 1"/>
    <property type="match status" value="1"/>
</dbReference>
<feature type="region of interest" description="Disordered" evidence="18">
    <location>
        <begin position="288"/>
        <end position="326"/>
    </location>
</feature>
<evidence type="ECO:0000256" key="14">
    <source>
        <dbReference type="ARBA" id="ARBA00023204"/>
    </source>
</evidence>
<dbReference type="EC" id="3.1.4.1" evidence="17"/>
<evidence type="ECO:0000256" key="18">
    <source>
        <dbReference type="SAM" id="MobiDB-lite"/>
    </source>
</evidence>
<evidence type="ECO:0000259" key="20">
    <source>
        <dbReference type="SMART" id="SM00990"/>
    </source>
</evidence>
<keyword evidence="7 17" id="KW-0227">DNA damage</keyword>
<dbReference type="InterPro" id="IPR014883">
    <property type="entry name" value="VRR_NUC"/>
</dbReference>
<dbReference type="Pfam" id="PF21170">
    <property type="entry name" value="FAN1_TPR"/>
    <property type="match status" value="1"/>
</dbReference>
<evidence type="ECO:0000256" key="17">
    <source>
        <dbReference type="RuleBase" id="RU365033"/>
    </source>
</evidence>
<evidence type="ECO:0000256" key="11">
    <source>
        <dbReference type="ARBA" id="ARBA00022839"/>
    </source>
</evidence>
<feature type="compositionally biased region" description="Basic and acidic residues" evidence="18">
    <location>
        <begin position="109"/>
        <end position="119"/>
    </location>
</feature>
<dbReference type="Proteomes" id="UP000289886">
    <property type="component" value="Unassembled WGS sequence"/>
</dbReference>
<comment type="cofactor">
    <cofactor evidence="17">
        <name>Mg(2+)</name>
        <dbReference type="ChEBI" id="CHEBI:18420"/>
    </cofactor>
    <cofactor evidence="17">
        <name>Mn(2+)</name>
        <dbReference type="ChEBI" id="CHEBI:29035"/>
    </cofactor>
</comment>
<dbReference type="FunFam" id="3.40.1350.10:FF:000004">
    <property type="entry name" value="Fanconi-associated nuclease"/>
    <property type="match status" value="1"/>
</dbReference>
<accession>A0A444U4L9</accession>
<proteinExistence type="inferred from homology"/>
<evidence type="ECO:0000256" key="6">
    <source>
        <dbReference type="ARBA" id="ARBA00022759"/>
    </source>
</evidence>
<dbReference type="InterPro" id="IPR049125">
    <property type="entry name" value="FAN1-like_WH"/>
</dbReference>
<dbReference type="InterPro" id="IPR049138">
    <property type="entry name" value="Fan1_SAP_met"/>
</dbReference>
<dbReference type="GO" id="GO:0008409">
    <property type="term" value="F:5'-3' exonuclease activity"/>
    <property type="evidence" value="ECO:0007669"/>
    <property type="project" value="TreeGrafter"/>
</dbReference>
<keyword evidence="6" id="KW-0255">Endonuclease</keyword>
<dbReference type="SMART" id="SM00734">
    <property type="entry name" value="ZnF_Rad18"/>
    <property type="match status" value="1"/>
</dbReference>
<sequence length="973" mass="108455">MSERNSPAKKRPRRSLSITKNKKSGKEVARPTAQKTASIVSFFNSTPPAKLACPMCGQMVPRFWINEHIDKQCQKFTNDDGDDVIFVNSVSKNAFEKGSSQEAILKSPRSPEKVVDHRASSSSSPNRDAASECAVKDKQASPYFKNDFLSQKTEECTAKVVRTIHLGCLASKISRKTQRQNSNQHSKEALPEAQKQVGSSSEGTGDACALNSSLKENHCDEPLDVMPGCSSEDAKLRDLDMMELPSQNKTERRILTEVLNAEVSESSSLPLAAPASRQPVSVSRLNKCKRNANNSPDASVLAHSSSTAETSCKRGRSEAKPAAGLSANKTDQFNNFDTVDSQVDTGVTVKIDQGEGNRNLVQEASRLPYYLCNFLTVLQAVLENEDDRQLFNEDDIQSISLFQQLSAAGQKLYVRLFQRKLNWLKVNKLEYSEIGSDLAPVIKELVQNGFLQRESELQDISEVLELLSAPELKTLAKAFHLANPNGQKQQLVEGFLRLSRQRSLFSFSNKQPGTGAVILRRTKELAGVCVRVCKGPRAVFSRVLLLFSLSDSVEDEETGSGGQGQLYTVLMVIMGRMSFPDYTVHRESKVFQDREDLIRYETAVHMLNDVTAAMLNGHWDEANLLFQTAKAAWQELSTATELLPVYLRCFTAGWVYTRILSREVEILQRLRMNEAINCNKEGLSDPLVRTGHQLSLCQRAVRTRESLSCKKFRHLLKDVPAIEVKDVTHVTIQGKLCPHAGMGKSVFLMEGAAQPRGGSREEGDSTATVMCSVEELALAHYHQQGFDQGIHGEGSTFFTLCGLLMWDIIFMDGIADVFRNPYQACPLDLHTDCFYENRRESRLQLLQEASTETLQTLIADTWNSQHGKAAALVNWERFSSLQQAQSLAVCFGGPFLSGVMRRMCKDYRHCRGGLPDLVVWETQNNTYKLVEVKGPNDRLSHKQMIWLHELQQLGAEVEVCHVTAIGARSTRLT</sequence>
<keyword evidence="16 17" id="KW-0539">Nucleus</keyword>
<keyword evidence="12 17" id="KW-0460">Magnesium</keyword>
<evidence type="ECO:0000313" key="22">
    <source>
        <dbReference type="Proteomes" id="UP000289886"/>
    </source>
</evidence>
<evidence type="ECO:0000256" key="3">
    <source>
        <dbReference type="ARBA" id="ARBA00005533"/>
    </source>
</evidence>
<keyword evidence="15 17" id="KW-0464">Manganese</keyword>
<evidence type="ECO:0000313" key="21">
    <source>
        <dbReference type="EMBL" id="RXM30069.1"/>
    </source>
</evidence>
<dbReference type="InterPro" id="IPR049126">
    <property type="entry name" value="FAN1-like_TPR"/>
</dbReference>
<evidence type="ECO:0000256" key="12">
    <source>
        <dbReference type="ARBA" id="ARBA00022842"/>
    </source>
</evidence>
<dbReference type="GO" id="GO:0070336">
    <property type="term" value="F:flap-structured DNA binding"/>
    <property type="evidence" value="ECO:0007669"/>
    <property type="project" value="TreeGrafter"/>
</dbReference>
<protein>
    <recommendedName>
        <fullName evidence="17">Fanconi-associated nuclease</fullName>
        <ecNumber evidence="17">3.1.4.1</ecNumber>
    </recommendedName>
</protein>
<comment type="catalytic activity">
    <reaction evidence="1 17">
        <text>Hydrolytically removes 5'-nucleotides successively from the 3'-hydroxy termini of 3'-hydroxy-terminated oligonucleotides.</text>
        <dbReference type="EC" id="3.1.4.1"/>
    </reaction>
</comment>
<comment type="caution">
    <text evidence="21">The sequence shown here is derived from an EMBL/GenBank/DDBJ whole genome shotgun (WGS) entry which is preliminary data.</text>
</comment>
<evidence type="ECO:0000256" key="9">
    <source>
        <dbReference type="ARBA" id="ARBA00022801"/>
    </source>
</evidence>
<dbReference type="SMART" id="SM00990">
    <property type="entry name" value="VRR_NUC"/>
    <property type="match status" value="1"/>
</dbReference>
<evidence type="ECO:0000256" key="13">
    <source>
        <dbReference type="ARBA" id="ARBA00023054"/>
    </source>
</evidence>
<dbReference type="InterPro" id="IPR011856">
    <property type="entry name" value="tRNA_endonuc-like_dom_sf"/>
</dbReference>
<evidence type="ECO:0000256" key="7">
    <source>
        <dbReference type="ARBA" id="ARBA00022763"/>
    </source>
</evidence>
<comment type="function">
    <text evidence="17">Nuclease required for the repair of DNA interstrand cross-links (ICL). Acts as a 5'-3' exonuclease that anchors at a cut end of DNA and cleaves DNA successively at every third nucleotide, allowing to excise an ICL from one strand through flanking incisions.</text>
</comment>
<evidence type="ECO:0000256" key="4">
    <source>
        <dbReference type="ARBA" id="ARBA00022722"/>
    </source>
</evidence>
<keyword evidence="10" id="KW-0862">Zinc</keyword>
<keyword evidence="14 17" id="KW-0234">DNA repair</keyword>
<dbReference type="Gene3D" id="3.40.1350.10">
    <property type="match status" value="1"/>
</dbReference>
<keyword evidence="22" id="KW-1185">Reference proteome</keyword>
<keyword evidence="9 17" id="KW-0378">Hydrolase</keyword>
<dbReference type="Pfam" id="PF21315">
    <property type="entry name" value="FAN1_HTH"/>
    <property type="match status" value="1"/>
</dbReference>
<evidence type="ECO:0000256" key="8">
    <source>
        <dbReference type="ARBA" id="ARBA00022771"/>
    </source>
</evidence>
<dbReference type="AlphaFoldDB" id="A0A444U4L9"/>
<dbReference type="Pfam" id="PF08774">
    <property type="entry name" value="VRR_NUC"/>
    <property type="match status" value="1"/>
</dbReference>
<feature type="region of interest" description="Disordered" evidence="18">
    <location>
        <begin position="1"/>
        <end position="33"/>
    </location>
</feature>
<keyword evidence="13" id="KW-0175">Coiled coil</keyword>
<evidence type="ECO:0000256" key="16">
    <source>
        <dbReference type="ARBA" id="ARBA00023242"/>
    </source>
</evidence>
<dbReference type="InterPro" id="IPR006642">
    <property type="entry name" value="Rad18_UBZ4"/>
</dbReference>
<dbReference type="InterPro" id="IPR033315">
    <property type="entry name" value="Fan1-like"/>
</dbReference>
<evidence type="ECO:0000259" key="19">
    <source>
        <dbReference type="SMART" id="SM00734"/>
    </source>
</evidence>
<feature type="domain" description="VRR-NUC" evidence="20">
    <location>
        <begin position="849"/>
        <end position="964"/>
    </location>
</feature>
<evidence type="ECO:0000256" key="1">
    <source>
        <dbReference type="ARBA" id="ARBA00000983"/>
    </source>
</evidence>
<reference evidence="21 22" key="1">
    <citation type="submission" date="2019-01" db="EMBL/GenBank/DDBJ databases">
        <title>Draft Genome and Complete Hox-Cluster Characterization of the Sterlet Sturgeon (Acipenser ruthenus).</title>
        <authorList>
            <person name="Wei Q."/>
        </authorList>
    </citation>
    <scope>NUCLEOTIDE SEQUENCE [LARGE SCALE GENOMIC DNA]</scope>
    <source>
        <strain evidence="21">WHYD16114868_AA</strain>
        <tissue evidence="21">Blood</tissue>
    </source>
</reference>
<feature type="region of interest" description="Disordered" evidence="18">
    <location>
        <begin position="97"/>
        <end position="135"/>
    </location>
</feature>
<gene>
    <name evidence="21" type="ORF">EOD39_18338</name>
</gene>
<evidence type="ECO:0000256" key="10">
    <source>
        <dbReference type="ARBA" id="ARBA00022833"/>
    </source>
</evidence>
<dbReference type="Pfam" id="PF21169">
    <property type="entry name" value="Fan1_SAP"/>
    <property type="match status" value="1"/>
</dbReference>
<dbReference type="InterPro" id="IPR049132">
    <property type="entry name" value="FAN1-like_euk"/>
</dbReference>
<comment type="subcellular location">
    <subcellularLocation>
        <location evidence="2 17">Nucleus</location>
    </subcellularLocation>
</comment>
<dbReference type="PANTHER" id="PTHR15749:SF4">
    <property type="entry name" value="FANCONI-ASSOCIATED NUCLEASE 1"/>
    <property type="match status" value="1"/>
</dbReference>
<feature type="domain" description="UBZ4-type" evidence="19">
    <location>
        <begin position="50"/>
        <end position="74"/>
    </location>
</feature>
<dbReference type="CDD" id="cd22326">
    <property type="entry name" value="FAN1-like"/>
    <property type="match status" value="1"/>
</dbReference>
<name>A0A444U4L9_ACIRT</name>
<organism evidence="21 22">
    <name type="scientific">Acipenser ruthenus</name>
    <name type="common">Sterlet sturgeon</name>
    <dbReference type="NCBI Taxonomy" id="7906"/>
    <lineage>
        <taxon>Eukaryota</taxon>
        <taxon>Metazoa</taxon>
        <taxon>Chordata</taxon>
        <taxon>Craniata</taxon>
        <taxon>Vertebrata</taxon>
        <taxon>Euteleostomi</taxon>
        <taxon>Actinopterygii</taxon>
        <taxon>Chondrostei</taxon>
        <taxon>Acipenseriformes</taxon>
        <taxon>Acipenseridae</taxon>
        <taxon>Acipenser</taxon>
    </lineage>
</organism>
<keyword evidence="8" id="KW-0863">Zinc-finger</keyword>
<dbReference type="GO" id="GO:0004528">
    <property type="term" value="F:phosphodiesterase I activity"/>
    <property type="evidence" value="ECO:0007669"/>
    <property type="project" value="UniProtKB-EC"/>
</dbReference>
<keyword evidence="4 17" id="KW-0540">Nuclease</keyword>
<dbReference type="GO" id="GO:0036297">
    <property type="term" value="P:interstrand cross-link repair"/>
    <property type="evidence" value="ECO:0007669"/>
    <property type="project" value="InterPro"/>
</dbReference>